<name>A0A2T3KLK3_9GAMM</name>
<sequence>MKIIKWLPLSDSFFDIIVRIALYVGAVALSRTVHIELTEYSAKLDALMTYSSSEEVSSISHLADYASKYVWFIKCLVGIEIIRYVILIRQRLDANNGDSEHTEAELVSFAKEKHFYRLAFLILVVTAPLTAFVMASNFSIEARKAELVTISNLTKSGGYRMPQSCKVTKSENELEFTCKFWNPTVIEAALPWVNSSSIRNATFVLTISQDKKHHNVSSRTFPNGLNGVFENHKIPEANPDLYHYSPDPILNV</sequence>
<evidence type="ECO:0000256" key="1">
    <source>
        <dbReference type="SAM" id="Phobius"/>
    </source>
</evidence>
<feature type="transmembrane region" description="Helical" evidence="1">
    <location>
        <begin position="12"/>
        <end position="30"/>
    </location>
</feature>
<keyword evidence="1" id="KW-1133">Transmembrane helix</keyword>
<organism evidence="2 3">
    <name type="scientific">Photobacterium kishitanii</name>
    <dbReference type="NCBI Taxonomy" id="318456"/>
    <lineage>
        <taxon>Bacteria</taxon>
        <taxon>Pseudomonadati</taxon>
        <taxon>Pseudomonadota</taxon>
        <taxon>Gammaproteobacteria</taxon>
        <taxon>Vibrionales</taxon>
        <taxon>Vibrionaceae</taxon>
        <taxon>Photobacterium</taxon>
    </lineage>
</organism>
<dbReference type="Proteomes" id="UP000241426">
    <property type="component" value="Unassembled WGS sequence"/>
</dbReference>
<comment type="caution">
    <text evidence="2">The sequence shown here is derived from an EMBL/GenBank/DDBJ whole genome shotgun (WGS) entry which is preliminary data.</text>
</comment>
<evidence type="ECO:0000313" key="2">
    <source>
        <dbReference type="EMBL" id="PSV00556.1"/>
    </source>
</evidence>
<dbReference type="EMBL" id="PYNF01000003">
    <property type="protein sequence ID" value="PSV00556.1"/>
    <property type="molecule type" value="Genomic_DNA"/>
</dbReference>
<protein>
    <submittedName>
        <fullName evidence="2">Uncharacterized protein</fullName>
    </submittedName>
</protein>
<gene>
    <name evidence="2" type="ORF">C9J27_05320</name>
</gene>
<feature type="transmembrane region" description="Helical" evidence="1">
    <location>
        <begin position="69"/>
        <end position="86"/>
    </location>
</feature>
<keyword evidence="1" id="KW-0472">Membrane</keyword>
<dbReference type="RefSeq" id="WP_107289186.1">
    <property type="nucleotide sequence ID" value="NZ_PYNF01000003.1"/>
</dbReference>
<feature type="transmembrane region" description="Helical" evidence="1">
    <location>
        <begin position="115"/>
        <end position="135"/>
    </location>
</feature>
<proteinExistence type="predicted"/>
<dbReference type="AlphaFoldDB" id="A0A2T3KLK3"/>
<accession>A0A2T3KLK3</accession>
<reference evidence="2 3" key="1">
    <citation type="submission" date="2018-01" db="EMBL/GenBank/DDBJ databases">
        <title>Whole genome sequencing of Histamine producing bacteria.</title>
        <authorList>
            <person name="Butler K."/>
        </authorList>
    </citation>
    <scope>NUCLEOTIDE SEQUENCE [LARGE SCALE GENOMIC DNA]</scope>
    <source>
        <strain evidence="2 3">FS-7.2</strain>
    </source>
</reference>
<keyword evidence="1" id="KW-0812">Transmembrane</keyword>
<evidence type="ECO:0000313" key="3">
    <source>
        <dbReference type="Proteomes" id="UP000241426"/>
    </source>
</evidence>